<reference evidence="9" key="1">
    <citation type="submission" date="2023-08" db="EMBL/GenBank/DDBJ databases">
        <title>Black Yeasts Isolated from many extreme environments.</title>
        <authorList>
            <person name="Coleine C."/>
            <person name="Stajich J.E."/>
            <person name="Selbmann L."/>
        </authorList>
    </citation>
    <scope>NUCLEOTIDE SEQUENCE</scope>
    <source>
        <strain evidence="9">CCFEE 5810</strain>
    </source>
</reference>
<dbReference type="SUPFAM" id="SSF103473">
    <property type="entry name" value="MFS general substrate transporter"/>
    <property type="match status" value="1"/>
</dbReference>
<evidence type="ECO:0000256" key="5">
    <source>
        <dbReference type="ARBA" id="ARBA00022989"/>
    </source>
</evidence>
<evidence type="ECO:0000256" key="1">
    <source>
        <dbReference type="ARBA" id="ARBA00004141"/>
    </source>
</evidence>
<feature type="transmembrane region" description="Helical" evidence="7">
    <location>
        <begin position="529"/>
        <end position="550"/>
    </location>
</feature>
<evidence type="ECO:0000256" key="3">
    <source>
        <dbReference type="ARBA" id="ARBA00022448"/>
    </source>
</evidence>
<protein>
    <recommendedName>
        <fullName evidence="8">Major facilitator superfamily (MFS) profile domain-containing protein</fullName>
    </recommendedName>
</protein>
<evidence type="ECO:0000256" key="6">
    <source>
        <dbReference type="ARBA" id="ARBA00023136"/>
    </source>
</evidence>
<dbReference type="PANTHER" id="PTHR23501">
    <property type="entry name" value="MAJOR FACILITATOR SUPERFAMILY"/>
    <property type="match status" value="1"/>
</dbReference>
<name>A0AAN7VRX9_9PEZI</name>
<comment type="subcellular location">
    <subcellularLocation>
        <location evidence="1">Membrane</location>
        <topology evidence="1">Multi-pass membrane protein</topology>
    </subcellularLocation>
</comment>
<keyword evidence="6 7" id="KW-0472">Membrane</keyword>
<dbReference type="Gene3D" id="1.20.1250.20">
    <property type="entry name" value="MFS general substrate transporter like domains"/>
    <property type="match status" value="1"/>
</dbReference>
<dbReference type="EMBL" id="JAVRQU010000007">
    <property type="protein sequence ID" value="KAK5700519.1"/>
    <property type="molecule type" value="Genomic_DNA"/>
</dbReference>
<organism evidence="9 10">
    <name type="scientific">Elasticomyces elasticus</name>
    <dbReference type="NCBI Taxonomy" id="574655"/>
    <lineage>
        <taxon>Eukaryota</taxon>
        <taxon>Fungi</taxon>
        <taxon>Dikarya</taxon>
        <taxon>Ascomycota</taxon>
        <taxon>Pezizomycotina</taxon>
        <taxon>Dothideomycetes</taxon>
        <taxon>Dothideomycetidae</taxon>
        <taxon>Mycosphaerellales</taxon>
        <taxon>Teratosphaeriaceae</taxon>
        <taxon>Elasticomyces</taxon>
    </lineage>
</organism>
<feature type="transmembrane region" description="Helical" evidence="7">
    <location>
        <begin position="87"/>
        <end position="110"/>
    </location>
</feature>
<comment type="similarity">
    <text evidence="2">Belongs to the major facilitator superfamily. TCR/Tet family.</text>
</comment>
<feature type="transmembrane region" description="Helical" evidence="7">
    <location>
        <begin position="249"/>
        <end position="268"/>
    </location>
</feature>
<keyword evidence="4 7" id="KW-0812">Transmembrane</keyword>
<dbReference type="PANTHER" id="PTHR23501:SF12">
    <property type="entry name" value="MAJOR FACILITATOR SUPERFAMILY (MFS) PROFILE DOMAIN-CONTAINING PROTEIN-RELATED"/>
    <property type="match status" value="1"/>
</dbReference>
<dbReference type="GO" id="GO:0005886">
    <property type="term" value="C:plasma membrane"/>
    <property type="evidence" value="ECO:0007669"/>
    <property type="project" value="TreeGrafter"/>
</dbReference>
<dbReference type="InterPro" id="IPR020846">
    <property type="entry name" value="MFS_dom"/>
</dbReference>
<keyword evidence="5 7" id="KW-1133">Transmembrane helix</keyword>
<dbReference type="Proteomes" id="UP001310594">
    <property type="component" value="Unassembled WGS sequence"/>
</dbReference>
<feature type="transmembrane region" description="Helical" evidence="7">
    <location>
        <begin position="319"/>
        <end position="349"/>
    </location>
</feature>
<feature type="transmembrane region" description="Helical" evidence="7">
    <location>
        <begin position="175"/>
        <end position="194"/>
    </location>
</feature>
<comment type="caution">
    <text evidence="9">The sequence shown here is derived from an EMBL/GenBank/DDBJ whole genome shotgun (WGS) entry which is preliminary data.</text>
</comment>
<keyword evidence="3" id="KW-0813">Transport</keyword>
<feature type="transmembrane region" description="Helical" evidence="7">
    <location>
        <begin position="46"/>
        <end position="66"/>
    </location>
</feature>
<dbReference type="InterPro" id="IPR011701">
    <property type="entry name" value="MFS"/>
</dbReference>
<evidence type="ECO:0000313" key="9">
    <source>
        <dbReference type="EMBL" id="KAK5700519.1"/>
    </source>
</evidence>
<proteinExistence type="inferred from homology"/>
<feature type="transmembrane region" description="Helical" evidence="7">
    <location>
        <begin position="415"/>
        <end position="434"/>
    </location>
</feature>
<feature type="transmembrane region" description="Helical" evidence="7">
    <location>
        <begin position="142"/>
        <end position="163"/>
    </location>
</feature>
<feature type="transmembrane region" description="Helical" evidence="7">
    <location>
        <begin position="361"/>
        <end position="379"/>
    </location>
</feature>
<dbReference type="AlphaFoldDB" id="A0AAN7VRX9"/>
<dbReference type="Pfam" id="PF07690">
    <property type="entry name" value="MFS_1"/>
    <property type="match status" value="1"/>
</dbReference>
<dbReference type="PROSITE" id="PS50850">
    <property type="entry name" value="MFS"/>
    <property type="match status" value="1"/>
</dbReference>
<evidence type="ECO:0000259" key="8">
    <source>
        <dbReference type="PROSITE" id="PS50850"/>
    </source>
</evidence>
<evidence type="ECO:0000256" key="4">
    <source>
        <dbReference type="ARBA" id="ARBA00022692"/>
    </source>
</evidence>
<evidence type="ECO:0000256" key="2">
    <source>
        <dbReference type="ARBA" id="ARBA00007520"/>
    </source>
</evidence>
<accession>A0AAN7VRX9</accession>
<gene>
    <name evidence="9" type="ORF">LTR97_005036</name>
</gene>
<feature type="domain" description="Major facilitator superfamily (MFS) profile" evidence="8">
    <location>
        <begin position="52"/>
        <end position="556"/>
    </location>
</feature>
<sequence length="567" mass="59838">MDLTVKLKHEDSGEHLNLPEADANLAIFDDVPAEQDLADSPRTVHGFQWVLVCVSLYVGALIYGLDTTIAADIQTAIVERFDSVERLTWVGTAFPLGSVCAVLPTAALYANFDLKPLFVASIVVFEIGSALCGAAPSMDALIVGRAIAGLGGSGLFLGTLNYFSLCTTDQERGRYIAGIGCVWGLGAILGPVVGGAFSTSSASWRWAFYINLVIAGVCAPAYIFCLPMVNPPGAPNISVMAKLRTLDWAGFICGTGAVVCFTMALTFAGSTWTWNDGRTIATFAVSGVLLALLLLQQYFVLFTSLEGRMFPPGYILGDWTLVLMNIITAAASVNIFIPVYFIPIYFIFVDGDSALMAAVRLLPYITFLAFMNIASGALLPKIGYYWAIFFAGGVFTTIGAATMFTVSVGTAKANIYGYSLLLGAGAGLTFQGAYTVGSVRIMMKTGSGLDVQRVISMLNLSQLGFSLASLLIGGQIFQSVAKRNLAYVLHGLGFSQAEIGSAIAGTQSTLFASLSPVLKEQATVAITDAISRVYIVSMSAGAIVVVSALLMQKEKLFAPTASPTDGA</sequence>
<feature type="transmembrane region" description="Helical" evidence="7">
    <location>
        <begin position="385"/>
        <end position="408"/>
    </location>
</feature>
<feature type="transmembrane region" description="Helical" evidence="7">
    <location>
        <begin position="280"/>
        <end position="299"/>
    </location>
</feature>
<evidence type="ECO:0000313" key="10">
    <source>
        <dbReference type="Proteomes" id="UP001310594"/>
    </source>
</evidence>
<dbReference type="GO" id="GO:0022857">
    <property type="term" value="F:transmembrane transporter activity"/>
    <property type="evidence" value="ECO:0007669"/>
    <property type="project" value="InterPro"/>
</dbReference>
<feature type="transmembrane region" description="Helical" evidence="7">
    <location>
        <begin position="206"/>
        <end position="229"/>
    </location>
</feature>
<evidence type="ECO:0000256" key="7">
    <source>
        <dbReference type="SAM" id="Phobius"/>
    </source>
</evidence>
<dbReference type="InterPro" id="IPR036259">
    <property type="entry name" value="MFS_trans_sf"/>
</dbReference>